<name>A0A212LJ18_9HYPH</name>
<organism evidence="1">
    <name type="scientific">uncultured Pleomorphomonas sp</name>
    <dbReference type="NCBI Taxonomy" id="442121"/>
    <lineage>
        <taxon>Bacteria</taxon>
        <taxon>Pseudomonadati</taxon>
        <taxon>Pseudomonadota</taxon>
        <taxon>Alphaproteobacteria</taxon>
        <taxon>Hyphomicrobiales</taxon>
        <taxon>Pleomorphomonadaceae</taxon>
        <taxon>Pleomorphomonas</taxon>
        <taxon>environmental samples</taxon>
    </lineage>
</organism>
<gene>
    <name evidence="1" type="ORF">KL86PLE_41361</name>
</gene>
<dbReference type="EMBL" id="FMJD01000008">
    <property type="protein sequence ID" value="SCM77556.1"/>
    <property type="molecule type" value="Genomic_DNA"/>
</dbReference>
<evidence type="ECO:0000313" key="1">
    <source>
        <dbReference type="EMBL" id="SCM77556.1"/>
    </source>
</evidence>
<proteinExistence type="predicted"/>
<reference evidence="1" key="1">
    <citation type="submission" date="2016-08" db="EMBL/GenBank/DDBJ databases">
        <authorList>
            <person name="Seilhamer J.J."/>
        </authorList>
    </citation>
    <scope>NUCLEOTIDE SEQUENCE</scope>
    <source>
        <strain evidence="1">86</strain>
    </source>
</reference>
<protein>
    <submittedName>
        <fullName evidence="1">Uncharacterized protein</fullName>
    </submittedName>
</protein>
<dbReference type="AlphaFoldDB" id="A0A212LJ18"/>
<sequence>MIWNRLMEKLFRVSAQISRPRQALRQKHFQLVQHFSTLTKFERKPAFCMGGTMTVRLWTKRLDSQRS</sequence>
<accession>A0A212LJ18</accession>